<dbReference type="InterPro" id="IPR002219">
    <property type="entry name" value="PKC_DAG/PE"/>
</dbReference>
<dbReference type="AlphaFoldDB" id="A0A7R9QVY5"/>
<gene>
    <name evidence="6" type="ORF">ONB1V03_LOCUS16483</name>
</gene>
<dbReference type="InterPro" id="IPR029071">
    <property type="entry name" value="Ubiquitin-like_domsf"/>
</dbReference>
<dbReference type="EMBL" id="CAJPVJ010018720">
    <property type="protein sequence ID" value="CAG2177050.1"/>
    <property type="molecule type" value="Genomic_DNA"/>
</dbReference>
<dbReference type="SMART" id="SM00109">
    <property type="entry name" value="C1"/>
    <property type="match status" value="1"/>
</dbReference>
<dbReference type="Gene3D" id="3.10.20.90">
    <property type="entry name" value="Phosphatidylinositol 3-kinase Catalytic Subunit, Chain A, domain 1"/>
    <property type="match status" value="1"/>
</dbReference>
<dbReference type="OrthoDB" id="6494475at2759"/>
<evidence type="ECO:0000259" key="4">
    <source>
        <dbReference type="PROSITE" id="PS50081"/>
    </source>
</evidence>
<name>A0A7R9QVY5_9ACAR</name>
<dbReference type="InterPro" id="IPR046349">
    <property type="entry name" value="C1-like_sf"/>
</dbReference>
<evidence type="ECO:0000256" key="1">
    <source>
        <dbReference type="ARBA" id="ARBA00022723"/>
    </source>
</evidence>
<dbReference type="PROSITE" id="PS00479">
    <property type="entry name" value="ZF_DAG_PE_1"/>
    <property type="match status" value="1"/>
</dbReference>
<dbReference type="PROSITE" id="PS50898">
    <property type="entry name" value="RBD"/>
    <property type="match status" value="1"/>
</dbReference>
<dbReference type="CDD" id="cd01816">
    <property type="entry name" value="RBD_RAF"/>
    <property type="match status" value="1"/>
</dbReference>
<evidence type="ECO:0000313" key="6">
    <source>
        <dbReference type="EMBL" id="CAD7659912.1"/>
    </source>
</evidence>
<dbReference type="SUPFAM" id="SSF57889">
    <property type="entry name" value="Cysteine-rich domain"/>
    <property type="match status" value="1"/>
</dbReference>
<keyword evidence="1" id="KW-0479">Metal-binding</keyword>
<dbReference type="EMBL" id="OC933545">
    <property type="protein sequence ID" value="CAD7659912.1"/>
    <property type="molecule type" value="Genomic_DNA"/>
</dbReference>
<protein>
    <submittedName>
        <fullName evidence="6">Uncharacterized protein</fullName>
    </submittedName>
</protein>
<feature type="domain" description="Phorbol-ester/DAG-type" evidence="4">
    <location>
        <begin position="217"/>
        <end position="263"/>
    </location>
</feature>
<keyword evidence="2" id="KW-0862">Zinc</keyword>
<proteinExistence type="predicted"/>
<dbReference type="GO" id="GO:0007165">
    <property type="term" value="P:signal transduction"/>
    <property type="evidence" value="ECO:0007669"/>
    <property type="project" value="InterPro"/>
</dbReference>
<dbReference type="PROSITE" id="PS50081">
    <property type="entry name" value="ZF_DAG_PE_2"/>
    <property type="match status" value="1"/>
</dbReference>
<dbReference type="CDD" id="cd20811">
    <property type="entry name" value="C1_Raf"/>
    <property type="match status" value="1"/>
</dbReference>
<feature type="compositionally biased region" description="Low complexity" evidence="3">
    <location>
        <begin position="289"/>
        <end position="303"/>
    </location>
</feature>
<feature type="domain" description="RBD" evidence="5">
    <location>
        <begin position="137"/>
        <end position="207"/>
    </location>
</feature>
<dbReference type="Pfam" id="PF00130">
    <property type="entry name" value="C1_1"/>
    <property type="match status" value="1"/>
</dbReference>
<evidence type="ECO:0000313" key="7">
    <source>
        <dbReference type="Proteomes" id="UP000728032"/>
    </source>
</evidence>
<feature type="region of interest" description="Disordered" evidence="3">
    <location>
        <begin position="288"/>
        <end position="316"/>
    </location>
</feature>
<reference evidence="6" key="1">
    <citation type="submission" date="2020-11" db="EMBL/GenBank/DDBJ databases">
        <authorList>
            <person name="Tran Van P."/>
        </authorList>
    </citation>
    <scope>NUCLEOTIDE SEQUENCE</scope>
</reference>
<organism evidence="6">
    <name type="scientific">Oppiella nova</name>
    <dbReference type="NCBI Taxonomy" id="334625"/>
    <lineage>
        <taxon>Eukaryota</taxon>
        <taxon>Metazoa</taxon>
        <taxon>Ecdysozoa</taxon>
        <taxon>Arthropoda</taxon>
        <taxon>Chelicerata</taxon>
        <taxon>Arachnida</taxon>
        <taxon>Acari</taxon>
        <taxon>Acariformes</taxon>
        <taxon>Sarcoptiformes</taxon>
        <taxon>Oribatida</taxon>
        <taxon>Brachypylina</taxon>
        <taxon>Oppioidea</taxon>
        <taxon>Oppiidae</taxon>
        <taxon>Oppiella</taxon>
    </lineage>
</organism>
<dbReference type="SMART" id="SM00455">
    <property type="entry name" value="RBD"/>
    <property type="match status" value="1"/>
</dbReference>
<accession>A0A7R9QVY5</accession>
<feature type="non-terminal residue" evidence="6">
    <location>
        <position position="347"/>
    </location>
</feature>
<evidence type="ECO:0000256" key="2">
    <source>
        <dbReference type="ARBA" id="ARBA00022833"/>
    </source>
</evidence>
<evidence type="ECO:0000256" key="3">
    <source>
        <dbReference type="SAM" id="MobiDB-lite"/>
    </source>
</evidence>
<dbReference type="Proteomes" id="UP000728032">
    <property type="component" value="Unassembled WGS sequence"/>
</dbReference>
<dbReference type="Pfam" id="PF02196">
    <property type="entry name" value="RBD"/>
    <property type="match status" value="1"/>
</dbReference>
<sequence length="347" mass="39754">ALIESHLRNIQNVIRLTKGNLEALNARFAHHQHPPSMYIAEYEDLTLKSNLEALNARFAHHQHPPSMYIAEYEDLTSKLNEFQRQEEKLLELIADYGDLEDSPIDIDGHNYELLATASSGSCSSSSSSQPRTPKLKPVIRAHLPNQQRTTVPVYPGQTVREALAKAMRRRRLTPEMCSVFIYHNKQPIEWDTDIALLEGQEILVETRERFPIQTSISHNYVRKTFFTLAFCECCHRFLFHGFRCQTCGIRLHQRCANAMPSLCQPPRTQSNYYRHLLALNDQTTHLLNSSQPQVSSQPSQPSQTHRLTPLDQRERSTSAPNVCFNLVSHNDLTIDEIRTLTGDLQCV</sequence>
<dbReference type="InterPro" id="IPR003116">
    <property type="entry name" value="RBD_dom"/>
</dbReference>
<dbReference type="SUPFAM" id="SSF54236">
    <property type="entry name" value="Ubiquitin-like"/>
    <property type="match status" value="1"/>
</dbReference>
<keyword evidence="7" id="KW-1185">Reference proteome</keyword>
<dbReference type="Gene3D" id="3.30.60.20">
    <property type="match status" value="1"/>
</dbReference>
<dbReference type="GO" id="GO:0046872">
    <property type="term" value="F:metal ion binding"/>
    <property type="evidence" value="ECO:0007669"/>
    <property type="project" value="UniProtKB-KW"/>
</dbReference>
<evidence type="ECO:0000259" key="5">
    <source>
        <dbReference type="PROSITE" id="PS50898"/>
    </source>
</evidence>